<evidence type="ECO:0000313" key="2">
    <source>
        <dbReference type="Proteomes" id="UP001059663"/>
    </source>
</evidence>
<accession>A0AC61U2Z5</accession>
<reference evidence="1" key="1">
    <citation type="submission" date="2021-11" db="EMBL/GenBank/DDBJ databases">
        <title>Study of the species diversity of bacterial strains isolated from a unique natural object - Shulgan-Tash cave (Bashkiria).</title>
        <authorList>
            <person name="Sazanova A.L."/>
            <person name="Chirak E.R."/>
            <person name="Safronova V.I."/>
        </authorList>
    </citation>
    <scope>NUCLEOTIDE SEQUENCE</scope>
    <source>
        <strain evidence="1">P1</strain>
    </source>
</reference>
<protein>
    <submittedName>
        <fullName evidence="1">Protoporphyrinogen oxidase</fullName>
    </submittedName>
</protein>
<dbReference type="EMBL" id="CP087977">
    <property type="protein sequence ID" value="UUZ44390.1"/>
    <property type="molecule type" value="Genomic_DNA"/>
</dbReference>
<dbReference type="Proteomes" id="UP001059663">
    <property type="component" value="Chromosome"/>
</dbReference>
<evidence type="ECO:0000313" key="1">
    <source>
        <dbReference type="EMBL" id="UUZ44390.1"/>
    </source>
</evidence>
<sequence length="113" mass="11569">MSKLSFLLSASVGYVLGARAGRKRYEQIRSGANQLWRSQPVQSRVASAKHAATTKAAPAALGAVSTAASVASERMRAGASKVKSDPQRDVASAVTADSQGPATYPLGEGPTPA</sequence>
<proteinExistence type="predicted"/>
<name>A0AC61U2Z5_9MICO</name>
<gene>
    <name evidence="1" type="ORF">LP422_18440</name>
</gene>
<organism evidence="1 2">
    <name type="scientific">Janibacter limosus</name>
    <dbReference type="NCBI Taxonomy" id="53458"/>
    <lineage>
        <taxon>Bacteria</taxon>
        <taxon>Bacillati</taxon>
        <taxon>Actinomycetota</taxon>
        <taxon>Actinomycetes</taxon>
        <taxon>Micrococcales</taxon>
        <taxon>Intrasporangiaceae</taxon>
        <taxon>Janibacter</taxon>
    </lineage>
</organism>